<keyword evidence="4 6" id="KW-1133">Transmembrane helix</keyword>
<feature type="transmembrane region" description="Helical" evidence="6">
    <location>
        <begin position="353"/>
        <end position="372"/>
    </location>
</feature>
<evidence type="ECO:0000256" key="5">
    <source>
        <dbReference type="ARBA" id="ARBA00023136"/>
    </source>
</evidence>
<reference evidence="8 9" key="1">
    <citation type="submission" date="2016-11" db="EMBL/GenBank/DDBJ databases">
        <authorList>
            <person name="Jaros S."/>
            <person name="Januszkiewicz K."/>
            <person name="Wedrychowicz H."/>
        </authorList>
    </citation>
    <scope>NUCLEOTIDE SEQUENCE [LARGE SCALE GENOMIC DNA]</scope>
    <source>
        <strain evidence="8 9">DSM 18899</strain>
    </source>
</reference>
<dbReference type="GO" id="GO:0022857">
    <property type="term" value="F:transmembrane transporter activity"/>
    <property type="evidence" value="ECO:0007669"/>
    <property type="project" value="InterPro"/>
</dbReference>
<evidence type="ECO:0000256" key="6">
    <source>
        <dbReference type="SAM" id="Phobius"/>
    </source>
</evidence>
<evidence type="ECO:0000256" key="1">
    <source>
        <dbReference type="ARBA" id="ARBA00004651"/>
    </source>
</evidence>
<evidence type="ECO:0000313" key="8">
    <source>
        <dbReference type="EMBL" id="SFZ77804.1"/>
    </source>
</evidence>
<dbReference type="OrthoDB" id="9151053at2"/>
<keyword evidence="2" id="KW-1003">Cell membrane</keyword>
<dbReference type="EMBL" id="FPKR01000010">
    <property type="protein sequence ID" value="SFZ77804.1"/>
    <property type="molecule type" value="Genomic_DNA"/>
</dbReference>
<feature type="transmembrane region" description="Helical" evidence="6">
    <location>
        <begin position="257"/>
        <end position="278"/>
    </location>
</feature>
<evidence type="ECO:0000256" key="3">
    <source>
        <dbReference type="ARBA" id="ARBA00022692"/>
    </source>
</evidence>
<accession>A0A1K2HLX4</accession>
<dbReference type="AlphaFoldDB" id="A0A1K2HLX4"/>
<evidence type="ECO:0000256" key="2">
    <source>
        <dbReference type="ARBA" id="ARBA00022475"/>
    </source>
</evidence>
<feature type="transmembrane region" description="Helical" evidence="6">
    <location>
        <begin position="47"/>
        <end position="68"/>
    </location>
</feature>
<organism evidence="8 9">
    <name type="scientific">Chitinimonas taiwanensis DSM 18899</name>
    <dbReference type="NCBI Taxonomy" id="1121279"/>
    <lineage>
        <taxon>Bacteria</taxon>
        <taxon>Pseudomonadati</taxon>
        <taxon>Pseudomonadota</taxon>
        <taxon>Betaproteobacteria</taxon>
        <taxon>Neisseriales</taxon>
        <taxon>Chitinibacteraceae</taxon>
        <taxon>Chitinimonas</taxon>
    </lineage>
</organism>
<dbReference type="RefSeq" id="WP_084658560.1">
    <property type="nucleotide sequence ID" value="NZ_FPKR01000010.1"/>
</dbReference>
<feature type="transmembrane region" description="Helical" evidence="6">
    <location>
        <begin position="378"/>
        <end position="397"/>
    </location>
</feature>
<feature type="transmembrane region" description="Helical" evidence="6">
    <location>
        <begin position="225"/>
        <end position="245"/>
    </location>
</feature>
<dbReference type="CDD" id="cd06173">
    <property type="entry name" value="MFS_MefA_like"/>
    <property type="match status" value="1"/>
</dbReference>
<feature type="domain" description="Major facilitator superfamily (MFS) profile" evidence="7">
    <location>
        <begin position="1"/>
        <end position="401"/>
    </location>
</feature>
<dbReference type="SUPFAM" id="SSF103473">
    <property type="entry name" value="MFS general substrate transporter"/>
    <property type="match status" value="1"/>
</dbReference>
<dbReference type="GO" id="GO:0005886">
    <property type="term" value="C:plasma membrane"/>
    <property type="evidence" value="ECO:0007669"/>
    <property type="project" value="UniProtKB-SubCell"/>
</dbReference>
<feature type="transmembrane region" description="Helical" evidence="6">
    <location>
        <begin position="313"/>
        <end position="332"/>
    </location>
</feature>
<name>A0A1K2HLX4_9NEIS</name>
<comment type="subcellular location">
    <subcellularLocation>
        <location evidence="1">Cell membrane</location>
        <topology evidence="1">Multi-pass membrane protein</topology>
    </subcellularLocation>
</comment>
<feature type="transmembrane region" description="Helical" evidence="6">
    <location>
        <begin position="80"/>
        <end position="99"/>
    </location>
</feature>
<dbReference type="Proteomes" id="UP000186513">
    <property type="component" value="Unassembled WGS sequence"/>
</dbReference>
<feature type="transmembrane region" description="Helical" evidence="6">
    <location>
        <begin position="21"/>
        <end position="41"/>
    </location>
</feature>
<dbReference type="STRING" id="1121279.SAMN02745887_02601"/>
<dbReference type="PANTHER" id="PTHR23513">
    <property type="entry name" value="INTEGRAL MEMBRANE EFFLUX PROTEIN-RELATED"/>
    <property type="match status" value="1"/>
</dbReference>
<keyword evidence="5 6" id="KW-0472">Membrane</keyword>
<dbReference type="InterPro" id="IPR011701">
    <property type="entry name" value="MFS"/>
</dbReference>
<protein>
    <submittedName>
        <fullName evidence="8">Predicted arabinose efflux permease, MFS family</fullName>
    </submittedName>
</protein>
<keyword evidence="9" id="KW-1185">Reference proteome</keyword>
<feature type="transmembrane region" description="Helical" evidence="6">
    <location>
        <begin position="290"/>
        <end position="307"/>
    </location>
</feature>
<evidence type="ECO:0000313" key="9">
    <source>
        <dbReference type="Proteomes" id="UP000186513"/>
    </source>
</evidence>
<evidence type="ECO:0000256" key="4">
    <source>
        <dbReference type="ARBA" id="ARBA00022989"/>
    </source>
</evidence>
<dbReference type="PROSITE" id="PS50850">
    <property type="entry name" value="MFS"/>
    <property type="match status" value="1"/>
</dbReference>
<dbReference type="InterPro" id="IPR036259">
    <property type="entry name" value="MFS_trans_sf"/>
</dbReference>
<proteinExistence type="predicted"/>
<dbReference type="PANTHER" id="PTHR23513:SF6">
    <property type="entry name" value="MAJOR FACILITATOR SUPERFAMILY ASSOCIATED DOMAIN-CONTAINING PROTEIN"/>
    <property type="match status" value="1"/>
</dbReference>
<dbReference type="InterPro" id="IPR020846">
    <property type="entry name" value="MFS_dom"/>
</dbReference>
<sequence>MLSATRERMRRLGRPVRLLMISEVLTVFSLLVGHLAVSWWVAEQGGAAHLAIYGVVMSATAFVSMPLLSPLADRYPKRTLLGAGLSVFVLETLLLASMVQWLEYALLPLVLLEMVAVMALAVMQPAAMSIAAELVPHEQLAEAFALQKSAQALGRMLGPALCGLILATAGVLAALWLHVALFVVAAWAAFRIPTGSHRAPSEARHWARELTAGLRAKWVIPVERYWTILSFFTMLFFGPAIGLLVPLRVQSLGWSAAWLGWCEAALSAGMLIGALYAARALTERFGRYPIAITALAGEGVALGLVGILDARYALPLCFFFTGLCLACMQLIGQTHRMLAVPDQFRGRFSACNLMVMHMAGTLGPALVGILLLQAEVDLVYLICGLGMLLCALCYPWLPGFRAFLSLDHATAKDWYAREYPQAFAGEAGQAKAG</sequence>
<dbReference type="Gene3D" id="1.20.1250.20">
    <property type="entry name" value="MFS general substrate transporter like domains"/>
    <property type="match status" value="1"/>
</dbReference>
<dbReference type="Pfam" id="PF07690">
    <property type="entry name" value="MFS_1"/>
    <property type="match status" value="1"/>
</dbReference>
<gene>
    <name evidence="8" type="ORF">SAMN02745887_02601</name>
</gene>
<keyword evidence="3 6" id="KW-0812">Transmembrane</keyword>
<evidence type="ECO:0000259" key="7">
    <source>
        <dbReference type="PROSITE" id="PS50850"/>
    </source>
</evidence>